<comment type="cofactor">
    <cofactor evidence="3">
        <name>Mg(2+)</name>
        <dbReference type="ChEBI" id="CHEBI:18420"/>
    </cofactor>
</comment>
<evidence type="ECO:0000256" key="8">
    <source>
        <dbReference type="ARBA" id="ARBA00022679"/>
    </source>
</evidence>
<dbReference type="Gene3D" id="3.90.550.10">
    <property type="entry name" value="Spore Coat Polysaccharide Biosynthesis Protein SpsA, Chain A"/>
    <property type="match status" value="1"/>
</dbReference>
<evidence type="ECO:0000256" key="2">
    <source>
        <dbReference type="ARBA" id="ARBA00001936"/>
    </source>
</evidence>
<dbReference type="EC" id="2.4.1.83" evidence="13"/>
<evidence type="ECO:0000256" key="7">
    <source>
        <dbReference type="ARBA" id="ARBA00022676"/>
    </source>
</evidence>
<dbReference type="FunFam" id="3.90.550.10:FF:000036">
    <property type="entry name" value="Dolichol-phosphate mannosyltransferase subunit 1"/>
    <property type="match status" value="1"/>
</dbReference>
<evidence type="ECO:0000313" key="15">
    <source>
        <dbReference type="EMBL" id="CEM29385.1"/>
    </source>
</evidence>
<evidence type="ECO:0000256" key="11">
    <source>
        <dbReference type="ARBA" id="ARBA00022842"/>
    </source>
</evidence>
<dbReference type="PhylomeDB" id="A0A0G4GI01"/>
<dbReference type="VEuPathDB" id="CryptoDB:Cvel_21980"/>
<keyword evidence="10 13" id="KW-0256">Endoplasmic reticulum</keyword>
<dbReference type="GO" id="GO:0006066">
    <property type="term" value="P:alcohol metabolic process"/>
    <property type="evidence" value="ECO:0007669"/>
    <property type="project" value="UniProtKB-ARBA"/>
</dbReference>
<organism evidence="15">
    <name type="scientific">Chromera velia CCMP2878</name>
    <dbReference type="NCBI Taxonomy" id="1169474"/>
    <lineage>
        <taxon>Eukaryota</taxon>
        <taxon>Sar</taxon>
        <taxon>Alveolata</taxon>
        <taxon>Colpodellida</taxon>
        <taxon>Chromeraceae</taxon>
        <taxon>Chromera</taxon>
    </lineage>
</organism>
<reference evidence="15" key="1">
    <citation type="submission" date="2014-11" db="EMBL/GenBank/DDBJ databases">
        <authorList>
            <person name="Otto D Thomas"/>
            <person name="Naeem Raeece"/>
        </authorList>
    </citation>
    <scope>NUCLEOTIDE SEQUENCE</scope>
</reference>
<accession>A0A0G4GI01</accession>
<keyword evidence="9" id="KW-0479">Metal-binding</keyword>
<comment type="catalytic activity">
    <reaction evidence="13">
        <text>a di-trans,poly-cis-dolichyl phosphate + GDP-alpha-D-mannose = a di-trans,poly-cis-dolichyl beta-D-mannosyl phosphate + GDP</text>
        <dbReference type="Rhea" id="RHEA:21184"/>
        <dbReference type="Rhea" id="RHEA-COMP:19498"/>
        <dbReference type="Rhea" id="RHEA-COMP:19501"/>
        <dbReference type="ChEBI" id="CHEBI:57527"/>
        <dbReference type="ChEBI" id="CHEBI:57683"/>
        <dbReference type="ChEBI" id="CHEBI:58189"/>
        <dbReference type="ChEBI" id="CHEBI:58211"/>
    </reaction>
</comment>
<evidence type="ECO:0000256" key="12">
    <source>
        <dbReference type="ARBA" id="ARBA00023211"/>
    </source>
</evidence>
<dbReference type="GO" id="GO:0004582">
    <property type="term" value="F:dolichyl-phosphate beta-D-mannosyltransferase activity"/>
    <property type="evidence" value="ECO:0007669"/>
    <property type="project" value="UniProtKB-UniRule"/>
</dbReference>
<evidence type="ECO:0000256" key="5">
    <source>
        <dbReference type="ARBA" id="ARBA00004922"/>
    </source>
</evidence>
<dbReference type="SUPFAM" id="SSF53448">
    <property type="entry name" value="Nucleotide-diphospho-sugar transferases"/>
    <property type="match status" value="1"/>
</dbReference>
<dbReference type="GO" id="GO:0035269">
    <property type="term" value="P:protein O-linked glycosylation via mannose"/>
    <property type="evidence" value="ECO:0007669"/>
    <property type="project" value="TreeGrafter"/>
</dbReference>
<protein>
    <recommendedName>
        <fullName evidence="13">Dolichol-phosphate mannosyltransferase subunit 1</fullName>
        <ecNumber evidence="13">2.4.1.83</ecNumber>
    </recommendedName>
</protein>
<comment type="subunit">
    <text evidence="13">Component of the dolichol-phosphate mannose (DPM) synthase complex.</text>
</comment>
<dbReference type="GO" id="GO:0005789">
    <property type="term" value="C:endoplasmic reticulum membrane"/>
    <property type="evidence" value="ECO:0007669"/>
    <property type="project" value="TreeGrafter"/>
</dbReference>
<evidence type="ECO:0000256" key="1">
    <source>
        <dbReference type="ARBA" id="ARBA00001913"/>
    </source>
</evidence>
<dbReference type="Pfam" id="PF00535">
    <property type="entry name" value="Glycos_transf_2"/>
    <property type="match status" value="1"/>
</dbReference>
<keyword evidence="7 13" id="KW-0328">Glycosyltransferase</keyword>
<evidence type="ECO:0000259" key="14">
    <source>
        <dbReference type="Pfam" id="PF00535"/>
    </source>
</evidence>
<dbReference type="PANTHER" id="PTHR43398:SF1">
    <property type="entry name" value="DOLICHOL-PHOSPHATE MANNOSYLTRANSFERASE SUBUNIT 1"/>
    <property type="match status" value="1"/>
</dbReference>
<evidence type="ECO:0000256" key="6">
    <source>
        <dbReference type="ARBA" id="ARBA00006739"/>
    </source>
</evidence>
<comment type="function">
    <text evidence="13">Transfers mannose from GDP-mannose to dolichol monophosphate to form dolichol phosphate mannose (Dol-P-Man) which is the mannosyl donor in pathways leading to N-glycosylation, glycosyl phosphatidylinositol membrane anchoring, and O-mannosylation of proteins.</text>
</comment>
<evidence type="ECO:0000256" key="13">
    <source>
        <dbReference type="RuleBase" id="RU365083"/>
    </source>
</evidence>
<dbReference type="GO" id="GO:0046872">
    <property type="term" value="F:metal ion binding"/>
    <property type="evidence" value="ECO:0007669"/>
    <property type="project" value="UniProtKB-KW"/>
</dbReference>
<dbReference type="GO" id="GO:0006488">
    <property type="term" value="P:dolichol-linked oligosaccharide biosynthetic process"/>
    <property type="evidence" value="ECO:0007669"/>
    <property type="project" value="TreeGrafter"/>
</dbReference>
<dbReference type="EMBL" id="CDMZ01001232">
    <property type="protein sequence ID" value="CEM29385.1"/>
    <property type="molecule type" value="Genomic_DNA"/>
</dbReference>
<comment type="pathway">
    <text evidence="5 13">Protein modification; protein glycosylation.</text>
</comment>
<dbReference type="InterPro" id="IPR001173">
    <property type="entry name" value="Glyco_trans_2-like"/>
</dbReference>
<dbReference type="GO" id="GO:0006506">
    <property type="term" value="P:GPI anchor biosynthetic process"/>
    <property type="evidence" value="ECO:0007669"/>
    <property type="project" value="TreeGrafter"/>
</dbReference>
<gene>
    <name evidence="15" type="ORF">Cvel_21980</name>
</gene>
<evidence type="ECO:0000256" key="3">
    <source>
        <dbReference type="ARBA" id="ARBA00001946"/>
    </source>
</evidence>
<comment type="cofactor">
    <cofactor evidence="2">
        <name>Mn(2+)</name>
        <dbReference type="ChEBI" id="CHEBI:29035"/>
    </cofactor>
</comment>
<dbReference type="InterPro" id="IPR029044">
    <property type="entry name" value="Nucleotide-diphossugar_trans"/>
</dbReference>
<comment type="subcellular location">
    <subcellularLocation>
        <location evidence="4 13">Endoplasmic reticulum</location>
    </subcellularLocation>
</comment>
<dbReference type="PANTHER" id="PTHR43398">
    <property type="entry name" value="DOLICHOL-PHOSPHATE MANNOSYLTRANSFERASE SUBUNIT 1"/>
    <property type="match status" value="1"/>
</dbReference>
<comment type="cofactor">
    <cofactor evidence="1">
        <name>Ca(2+)</name>
        <dbReference type="ChEBI" id="CHEBI:29108"/>
    </cofactor>
</comment>
<name>A0A0G4GI01_9ALVE</name>
<evidence type="ECO:0000256" key="9">
    <source>
        <dbReference type="ARBA" id="ARBA00022723"/>
    </source>
</evidence>
<dbReference type="UniPathway" id="UPA00378"/>
<dbReference type="CDD" id="cd06442">
    <property type="entry name" value="DPM1_like"/>
    <property type="match status" value="1"/>
</dbReference>
<evidence type="ECO:0000256" key="10">
    <source>
        <dbReference type="ARBA" id="ARBA00022824"/>
    </source>
</evidence>
<keyword evidence="8 13" id="KW-0808">Transferase</keyword>
<comment type="similarity">
    <text evidence="6 13">Belongs to the glycosyltransferase 2 family.</text>
</comment>
<dbReference type="InterPro" id="IPR039528">
    <property type="entry name" value="DPM1-like"/>
</dbReference>
<dbReference type="AlphaFoldDB" id="A0A0G4GI01"/>
<evidence type="ECO:0000256" key="4">
    <source>
        <dbReference type="ARBA" id="ARBA00004240"/>
    </source>
</evidence>
<sequence>MAPKRARSKSSDGSRKGEKAKYSVILPTYNERDNIALMIWLLMDTLDKANADYEIVVVDDNSPDGTADVFRQLQKAYPKAPLILHQRPGKLGLGTAYIDGAKVASGNFIFLMDCDMSHNPRDLPKFIQKQKETKCDIVTGSRYIPGGGVCGWDLRRVFTSVVANYLAHVMLNPRTSDLTGSFRLFKRQVFDSIIPQVKSRGYVFQMEIISRARAGRMSVEEVPIIFVDRIYGQSKLGTGEIVQYLQGLWRLFWTLSG</sequence>
<proteinExistence type="inferred from homology"/>
<keyword evidence="12" id="KW-0464">Manganese</keyword>
<keyword evidence="11" id="KW-0460">Magnesium</keyword>
<feature type="domain" description="Glycosyltransferase 2-like" evidence="14">
    <location>
        <begin position="23"/>
        <end position="192"/>
    </location>
</feature>
<dbReference type="GO" id="GO:0006720">
    <property type="term" value="P:isoprenoid metabolic process"/>
    <property type="evidence" value="ECO:0007669"/>
    <property type="project" value="UniProtKB-ARBA"/>
</dbReference>